<dbReference type="AlphaFoldDB" id="A0A1X7SY76"/>
<dbReference type="InParanoid" id="A0A1X7SY76"/>
<protein>
    <recommendedName>
        <fullName evidence="1">Fibronectin type-III domain-containing protein</fullName>
    </recommendedName>
</protein>
<name>A0A1X7SY76_AMPQE</name>
<reference evidence="2" key="1">
    <citation type="submission" date="2017-05" db="UniProtKB">
        <authorList>
            <consortium name="EnsemblMetazoa"/>
        </authorList>
    </citation>
    <scope>IDENTIFICATION</scope>
</reference>
<dbReference type="Pfam" id="PF00041">
    <property type="entry name" value="fn3"/>
    <property type="match status" value="1"/>
</dbReference>
<dbReference type="CDD" id="cd00063">
    <property type="entry name" value="FN3"/>
    <property type="match status" value="1"/>
</dbReference>
<dbReference type="InterPro" id="IPR013783">
    <property type="entry name" value="Ig-like_fold"/>
</dbReference>
<dbReference type="PROSITE" id="PS50853">
    <property type="entry name" value="FN3"/>
    <property type="match status" value="1"/>
</dbReference>
<evidence type="ECO:0000313" key="2">
    <source>
        <dbReference type="EnsemblMetazoa" id="Aqu2.1.07091_001"/>
    </source>
</evidence>
<accession>A0A1X7SY76</accession>
<dbReference type="InterPro" id="IPR003961">
    <property type="entry name" value="FN3_dom"/>
</dbReference>
<feature type="domain" description="Fibronectin type-III" evidence="1">
    <location>
        <begin position="137"/>
        <end position="225"/>
    </location>
</feature>
<dbReference type="EnsemblMetazoa" id="Aqu2.1.07091_001">
    <property type="protein sequence ID" value="Aqu2.1.07091_001"/>
    <property type="gene ID" value="Aqu2.1.07091"/>
</dbReference>
<dbReference type="SMART" id="SM00060">
    <property type="entry name" value="FN3"/>
    <property type="match status" value="1"/>
</dbReference>
<evidence type="ECO:0000259" key="1">
    <source>
        <dbReference type="PROSITE" id="PS50853"/>
    </source>
</evidence>
<sequence>WAQITDITVDLPLNIKLLPQKYTLHAITIQYNRYLQNATWYYESGSTSTKMTADICTGQSGYSCTIGDGVLLYKSNESHDYTLTVTWNGEAIASGVLSQSNNNGDHVYRFYLYVGNIDKNNVVQRNKYHTISVPAIAPSCLVIVSKTATTINVSWTKLDSSDADGYVVNVTSDTDTVQTVQVEGSSNNTITLNGLRGGTTYSITVRAYQQLLGPASSAISVQTMP</sequence>
<dbReference type="InterPro" id="IPR036116">
    <property type="entry name" value="FN3_sf"/>
</dbReference>
<proteinExistence type="predicted"/>
<dbReference type="SUPFAM" id="SSF49265">
    <property type="entry name" value="Fibronectin type III"/>
    <property type="match status" value="1"/>
</dbReference>
<organism evidence="2">
    <name type="scientific">Amphimedon queenslandica</name>
    <name type="common">Sponge</name>
    <dbReference type="NCBI Taxonomy" id="400682"/>
    <lineage>
        <taxon>Eukaryota</taxon>
        <taxon>Metazoa</taxon>
        <taxon>Porifera</taxon>
        <taxon>Demospongiae</taxon>
        <taxon>Heteroscleromorpha</taxon>
        <taxon>Haplosclerida</taxon>
        <taxon>Niphatidae</taxon>
        <taxon>Amphimedon</taxon>
    </lineage>
</organism>
<dbReference type="Gene3D" id="2.60.40.10">
    <property type="entry name" value="Immunoglobulins"/>
    <property type="match status" value="1"/>
</dbReference>